<organism evidence="1 2">
    <name type="scientific">Artomyces pyxidatus</name>
    <dbReference type="NCBI Taxonomy" id="48021"/>
    <lineage>
        <taxon>Eukaryota</taxon>
        <taxon>Fungi</taxon>
        <taxon>Dikarya</taxon>
        <taxon>Basidiomycota</taxon>
        <taxon>Agaricomycotina</taxon>
        <taxon>Agaricomycetes</taxon>
        <taxon>Russulales</taxon>
        <taxon>Auriscalpiaceae</taxon>
        <taxon>Artomyces</taxon>
    </lineage>
</organism>
<keyword evidence="2" id="KW-1185">Reference proteome</keyword>
<dbReference type="EMBL" id="MU277226">
    <property type="protein sequence ID" value="KAI0059404.1"/>
    <property type="molecule type" value="Genomic_DNA"/>
</dbReference>
<comment type="caution">
    <text evidence="1">The sequence shown here is derived from an EMBL/GenBank/DDBJ whole genome shotgun (WGS) entry which is preliminary data.</text>
</comment>
<accession>A0ACB8SSB8</accession>
<dbReference type="Proteomes" id="UP000814140">
    <property type="component" value="Unassembled WGS sequence"/>
</dbReference>
<proteinExistence type="predicted"/>
<sequence>KIPRYARAGSAFWAPGYLSCWNLLGSTALAFDRQTRPHLTWWIVTRLSFPLSTIQPESADLDPASSHMPPTPVPRGDQPIIFKSPKDVKETKRLPIDKMEAFDCRTLSMLDDGQWWISSPNMDYIPELPTHKLDEEFGYYSDGMLGPFEHLKWPQAYDGGEPHALAAPMNPSLTSLLQVADQVKLQPEYMLPEYTDFGAPWFDLEESDWLPDPALEDCGWLDPS</sequence>
<reference evidence="1" key="2">
    <citation type="journal article" date="2022" name="New Phytol.">
        <title>Evolutionary transition to the ectomycorrhizal habit in the genomes of a hyperdiverse lineage of mushroom-forming fungi.</title>
        <authorList>
            <person name="Looney B."/>
            <person name="Miyauchi S."/>
            <person name="Morin E."/>
            <person name="Drula E."/>
            <person name="Courty P.E."/>
            <person name="Kohler A."/>
            <person name="Kuo A."/>
            <person name="LaButti K."/>
            <person name="Pangilinan J."/>
            <person name="Lipzen A."/>
            <person name="Riley R."/>
            <person name="Andreopoulos W."/>
            <person name="He G."/>
            <person name="Johnson J."/>
            <person name="Nolan M."/>
            <person name="Tritt A."/>
            <person name="Barry K.W."/>
            <person name="Grigoriev I.V."/>
            <person name="Nagy L.G."/>
            <person name="Hibbett D."/>
            <person name="Henrissat B."/>
            <person name="Matheny P.B."/>
            <person name="Labbe J."/>
            <person name="Martin F.M."/>
        </authorList>
    </citation>
    <scope>NUCLEOTIDE SEQUENCE</scope>
    <source>
        <strain evidence="1">HHB10654</strain>
    </source>
</reference>
<evidence type="ECO:0000313" key="1">
    <source>
        <dbReference type="EMBL" id="KAI0059404.1"/>
    </source>
</evidence>
<protein>
    <submittedName>
        <fullName evidence="1">Uncharacterized protein</fullName>
    </submittedName>
</protein>
<gene>
    <name evidence="1" type="ORF">BV25DRAFT_1918440</name>
</gene>
<evidence type="ECO:0000313" key="2">
    <source>
        <dbReference type="Proteomes" id="UP000814140"/>
    </source>
</evidence>
<name>A0ACB8SSB8_9AGAM</name>
<feature type="non-terminal residue" evidence="1">
    <location>
        <position position="1"/>
    </location>
</feature>
<feature type="non-terminal residue" evidence="1">
    <location>
        <position position="224"/>
    </location>
</feature>
<reference evidence="1" key="1">
    <citation type="submission" date="2021-03" db="EMBL/GenBank/DDBJ databases">
        <authorList>
            <consortium name="DOE Joint Genome Institute"/>
            <person name="Ahrendt S."/>
            <person name="Looney B.P."/>
            <person name="Miyauchi S."/>
            <person name="Morin E."/>
            <person name="Drula E."/>
            <person name="Courty P.E."/>
            <person name="Chicoki N."/>
            <person name="Fauchery L."/>
            <person name="Kohler A."/>
            <person name="Kuo A."/>
            <person name="Labutti K."/>
            <person name="Pangilinan J."/>
            <person name="Lipzen A."/>
            <person name="Riley R."/>
            <person name="Andreopoulos W."/>
            <person name="He G."/>
            <person name="Johnson J."/>
            <person name="Barry K.W."/>
            <person name="Grigoriev I.V."/>
            <person name="Nagy L."/>
            <person name="Hibbett D."/>
            <person name="Henrissat B."/>
            <person name="Matheny P.B."/>
            <person name="Labbe J."/>
            <person name="Martin F."/>
        </authorList>
    </citation>
    <scope>NUCLEOTIDE SEQUENCE</scope>
    <source>
        <strain evidence="1">HHB10654</strain>
    </source>
</reference>